<dbReference type="SMART" id="SM01042">
    <property type="entry name" value="Brr6_like_C_C"/>
    <property type="match status" value="1"/>
</dbReference>
<keyword evidence="5" id="KW-1185">Reference proteome</keyword>
<feature type="compositionally biased region" description="Acidic residues" evidence="1">
    <location>
        <begin position="100"/>
        <end position="113"/>
    </location>
</feature>
<dbReference type="KEGG" id="ago:AGOS_AAL070C"/>
<keyword evidence="2" id="KW-0812">Transmembrane</keyword>
<dbReference type="Pfam" id="PF10104">
    <property type="entry name" value="Brr6_like_C_C"/>
    <property type="match status" value="1"/>
</dbReference>
<accession>Q75EZ8</accession>
<keyword evidence="2" id="KW-0472">Membrane</keyword>
<dbReference type="eggNOG" id="KOG4503">
    <property type="taxonomic scope" value="Eukaryota"/>
</dbReference>
<dbReference type="PANTHER" id="PTHR28136:SF1">
    <property type="entry name" value="NUCLEUS EXPORT PROTEIN BRL1"/>
    <property type="match status" value="1"/>
</dbReference>
<dbReference type="RefSeq" id="NP_982472.2">
    <property type="nucleotide sequence ID" value="NM_207825.2"/>
</dbReference>
<dbReference type="InParanoid" id="Q75EZ8"/>
<dbReference type="PANTHER" id="PTHR28136">
    <property type="entry name" value="NUCLEUS EXPORT PROTEIN BRR6"/>
    <property type="match status" value="1"/>
</dbReference>
<proteinExistence type="predicted"/>
<evidence type="ECO:0000259" key="3">
    <source>
        <dbReference type="SMART" id="SM01042"/>
    </source>
</evidence>
<dbReference type="AlphaFoldDB" id="Q75EZ8"/>
<reference evidence="5" key="2">
    <citation type="journal article" date="2013" name="G3 (Bethesda)">
        <title>Genomes of Ashbya fungi isolated from insects reveal four mating-type loci, numerous translocations, lack of transposons, and distinct gene duplications.</title>
        <authorList>
            <person name="Dietrich F.S."/>
            <person name="Voegeli S."/>
            <person name="Kuo S."/>
            <person name="Philippsen P."/>
        </authorList>
    </citation>
    <scope>GENOME REANNOTATION</scope>
    <source>
        <strain evidence="5">ATCC 10895 / CBS 109.51 / FGSC 9923 / NRRL Y-1056</strain>
    </source>
</reference>
<protein>
    <submittedName>
        <fullName evidence="4">AAL070Cp</fullName>
    </submittedName>
</protein>
<dbReference type="GO" id="GO:0006998">
    <property type="term" value="P:nuclear envelope organization"/>
    <property type="evidence" value="ECO:0000318"/>
    <property type="project" value="GO_Central"/>
</dbReference>
<dbReference type="InterPro" id="IPR040202">
    <property type="entry name" value="Brl1/Brr6"/>
</dbReference>
<dbReference type="GeneID" id="4618727"/>
<evidence type="ECO:0000256" key="2">
    <source>
        <dbReference type="SAM" id="Phobius"/>
    </source>
</evidence>
<dbReference type="GO" id="GO:0031965">
    <property type="term" value="C:nuclear membrane"/>
    <property type="evidence" value="ECO:0007669"/>
    <property type="project" value="InterPro"/>
</dbReference>
<dbReference type="OMA" id="ETHSSMT"/>
<dbReference type="Proteomes" id="UP000000591">
    <property type="component" value="Chromosome I"/>
</dbReference>
<dbReference type="GO" id="GO:0005635">
    <property type="term" value="C:nuclear envelope"/>
    <property type="evidence" value="ECO:0000318"/>
    <property type="project" value="GO_Central"/>
</dbReference>
<dbReference type="GO" id="GO:0005783">
    <property type="term" value="C:endoplasmic reticulum"/>
    <property type="evidence" value="ECO:0007669"/>
    <property type="project" value="EnsemblFungi"/>
</dbReference>
<gene>
    <name evidence="4" type="ORF">AGOS_AAL070C</name>
</gene>
<dbReference type="HOGENOM" id="CLU_031411_1_0_1"/>
<dbReference type="InterPro" id="IPR018767">
    <property type="entry name" value="Brl1/Brr6_dom"/>
</dbReference>
<dbReference type="OrthoDB" id="5961at2759"/>
<keyword evidence="2" id="KW-1133">Transmembrane helix</keyword>
<evidence type="ECO:0000313" key="4">
    <source>
        <dbReference type="EMBL" id="AAS50296.2"/>
    </source>
</evidence>
<sequence>MMEEFGQLSLGDGCDTYGHRRDKTLQDVDLSAISRLRISEPGVSQCARERSTISEEYRCKLQPYFSTTPSPLRQTIVAESDDEMDIDPAESVEAERTDAEQLEDVLQDEEPEEDARASSSGHRGSVIKALLSPTTLGVAAATKELEDLAAPAAPPPVPAAAAAAPLRSAPALGEQELQELRHNFNTRPLQVQVNHHHYYPGFAPYGAQSAHDPYDLPQPWSERSRPASKHTYAFTSYLQLALNVLTVFAISSLALSFLRALKTDLQSTWRHNKLELDYESQACRQSYDANLCDPATRVPALYEQCAQWEKCMSRDNNIFFRARSTLSARLVGDVINSFIEPLGWKALLSILIGLLIWCFSSNFLLGFARAKSYYGSPLALAAPPAASPRQITASQGSPERDLAISTALASAPRVRER</sequence>
<evidence type="ECO:0000313" key="5">
    <source>
        <dbReference type="Proteomes" id="UP000000591"/>
    </source>
</evidence>
<feature type="domain" description="Brl1/Brr6" evidence="3">
    <location>
        <begin position="234"/>
        <end position="369"/>
    </location>
</feature>
<dbReference type="FunCoup" id="Q75EZ8">
    <property type="interactions" value="37"/>
</dbReference>
<organism evidence="4 5">
    <name type="scientific">Eremothecium gossypii (strain ATCC 10895 / CBS 109.51 / FGSC 9923 / NRRL Y-1056)</name>
    <name type="common">Yeast</name>
    <name type="synonym">Ashbya gossypii</name>
    <dbReference type="NCBI Taxonomy" id="284811"/>
    <lineage>
        <taxon>Eukaryota</taxon>
        <taxon>Fungi</taxon>
        <taxon>Dikarya</taxon>
        <taxon>Ascomycota</taxon>
        <taxon>Saccharomycotina</taxon>
        <taxon>Saccharomycetes</taxon>
        <taxon>Saccharomycetales</taxon>
        <taxon>Saccharomycetaceae</taxon>
        <taxon>Eremothecium</taxon>
    </lineage>
</organism>
<feature type="region of interest" description="Disordered" evidence="1">
    <location>
        <begin position="90"/>
        <end position="123"/>
    </location>
</feature>
<reference evidence="4 5" key="1">
    <citation type="journal article" date="2004" name="Science">
        <title>The Ashbya gossypii genome as a tool for mapping the ancient Saccharomyces cerevisiae genome.</title>
        <authorList>
            <person name="Dietrich F.S."/>
            <person name="Voegeli S."/>
            <person name="Brachat S."/>
            <person name="Lerch A."/>
            <person name="Gates K."/>
            <person name="Steiner S."/>
            <person name="Mohr C."/>
            <person name="Pohlmann R."/>
            <person name="Luedi P."/>
            <person name="Choi S."/>
            <person name="Wing R.A."/>
            <person name="Flavier A."/>
            <person name="Gaffney T.D."/>
            <person name="Philippsen P."/>
        </authorList>
    </citation>
    <scope>NUCLEOTIDE SEQUENCE [LARGE SCALE GENOMIC DNA]</scope>
    <source>
        <strain evidence="5">ATCC 10895 / CBS 109.51 / FGSC 9923 / NRRL Y-1056</strain>
    </source>
</reference>
<dbReference type="EMBL" id="AE016814">
    <property type="protein sequence ID" value="AAS50296.2"/>
    <property type="molecule type" value="Genomic_DNA"/>
</dbReference>
<evidence type="ECO:0000256" key="1">
    <source>
        <dbReference type="SAM" id="MobiDB-lite"/>
    </source>
</evidence>
<name>Q75EZ8_EREGS</name>
<feature type="transmembrane region" description="Helical" evidence="2">
    <location>
        <begin position="346"/>
        <end position="368"/>
    </location>
</feature>
<dbReference type="GO" id="GO:0055088">
    <property type="term" value="P:lipid homeostasis"/>
    <property type="evidence" value="ECO:0007669"/>
    <property type="project" value="EnsemblFungi"/>
</dbReference>